<dbReference type="PANTHER" id="PTHR30069:SF53">
    <property type="entry name" value="COLICIN I RECEPTOR-RELATED"/>
    <property type="match status" value="1"/>
</dbReference>
<keyword evidence="5" id="KW-0732">Signal</keyword>
<dbReference type="InterPro" id="IPR039426">
    <property type="entry name" value="TonB-dep_rcpt-like"/>
</dbReference>
<dbReference type="GO" id="GO:0044718">
    <property type="term" value="P:siderophore transmembrane transport"/>
    <property type="evidence" value="ECO:0007669"/>
    <property type="project" value="TreeGrafter"/>
</dbReference>
<dbReference type="GO" id="GO:0009279">
    <property type="term" value="C:cell outer membrane"/>
    <property type="evidence" value="ECO:0007669"/>
    <property type="project" value="UniProtKB-SubCell"/>
</dbReference>
<evidence type="ECO:0000256" key="11">
    <source>
        <dbReference type="RuleBase" id="RU003357"/>
    </source>
</evidence>
<keyword evidence="8 10" id="KW-0472">Membrane</keyword>
<accession>A0A512IL52</accession>
<dbReference type="SUPFAM" id="SSF56935">
    <property type="entry name" value="Porins"/>
    <property type="match status" value="1"/>
</dbReference>
<evidence type="ECO:0000256" key="9">
    <source>
        <dbReference type="ARBA" id="ARBA00023237"/>
    </source>
</evidence>
<evidence type="ECO:0000256" key="5">
    <source>
        <dbReference type="ARBA" id="ARBA00022729"/>
    </source>
</evidence>
<dbReference type="InterPro" id="IPR000531">
    <property type="entry name" value="Beta-barrel_TonB"/>
</dbReference>
<evidence type="ECO:0000256" key="4">
    <source>
        <dbReference type="ARBA" id="ARBA00022692"/>
    </source>
</evidence>
<evidence type="ECO:0000259" key="12">
    <source>
        <dbReference type="Pfam" id="PF00593"/>
    </source>
</evidence>
<comment type="caution">
    <text evidence="14">The sequence shown here is derived from an EMBL/GenBank/DDBJ whole genome shotgun (WGS) entry which is preliminary data.</text>
</comment>
<reference evidence="14 15" key="1">
    <citation type="submission" date="2019-07" db="EMBL/GenBank/DDBJ databases">
        <title>Whole genome shotgun sequence of Methylobacterium haplocladii NBRC 107714.</title>
        <authorList>
            <person name="Hosoyama A."/>
            <person name="Uohara A."/>
            <person name="Ohji S."/>
            <person name="Ichikawa N."/>
        </authorList>
    </citation>
    <scope>NUCLEOTIDE SEQUENCE [LARGE SCALE GENOMIC DNA]</scope>
    <source>
        <strain evidence="14 15">NBRC 107714</strain>
    </source>
</reference>
<evidence type="ECO:0000256" key="1">
    <source>
        <dbReference type="ARBA" id="ARBA00004571"/>
    </source>
</evidence>
<evidence type="ECO:0000256" key="3">
    <source>
        <dbReference type="ARBA" id="ARBA00022452"/>
    </source>
</evidence>
<feature type="domain" description="TonB-dependent receptor plug" evidence="13">
    <location>
        <begin position="78"/>
        <end position="187"/>
    </location>
</feature>
<dbReference type="Gene3D" id="2.170.130.10">
    <property type="entry name" value="TonB-dependent receptor, plug domain"/>
    <property type="match status" value="1"/>
</dbReference>
<evidence type="ECO:0000256" key="6">
    <source>
        <dbReference type="ARBA" id="ARBA00023065"/>
    </source>
</evidence>
<dbReference type="AlphaFoldDB" id="A0A512IL52"/>
<organism evidence="14 15">
    <name type="scientific">Methylobacterium haplocladii</name>
    <dbReference type="NCBI Taxonomy" id="1176176"/>
    <lineage>
        <taxon>Bacteria</taxon>
        <taxon>Pseudomonadati</taxon>
        <taxon>Pseudomonadota</taxon>
        <taxon>Alphaproteobacteria</taxon>
        <taxon>Hyphomicrobiales</taxon>
        <taxon>Methylobacteriaceae</taxon>
        <taxon>Methylobacterium</taxon>
    </lineage>
</organism>
<dbReference type="GO" id="GO:0015344">
    <property type="term" value="F:siderophore uptake transmembrane transporter activity"/>
    <property type="evidence" value="ECO:0007669"/>
    <property type="project" value="TreeGrafter"/>
</dbReference>
<dbReference type="InterPro" id="IPR012910">
    <property type="entry name" value="Plug_dom"/>
</dbReference>
<dbReference type="Gene3D" id="2.40.170.20">
    <property type="entry name" value="TonB-dependent receptor, beta-barrel domain"/>
    <property type="match status" value="1"/>
</dbReference>
<evidence type="ECO:0000313" key="15">
    <source>
        <dbReference type="Proteomes" id="UP000321258"/>
    </source>
</evidence>
<dbReference type="InterPro" id="IPR036942">
    <property type="entry name" value="Beta-barrel_TonB_sf"/>
</dbReference>
<dbReference type="PANTHER" id="PTHR30069">
    <property type="entry name" value="TONB-DEPENDENT OUTER MEMBRANE RECEPTOR"/>
    <property type="match status" value="1"/>
</dbReference>
<evidence type="ECO:0000256" key="2">
    <source>
        <dbReference type="ARBA" id="ARBA00022448"/>
    </source>
</evidence>
<protein>
    <submittedName>
        <fullName evidence="14">TonB-dependent receptor</fullName>
    </submittedName>
</protein>
<proteinExistence type="inferred from homology"/>
<dbReference type="Proteomes" id="UP000321258">
    <property type="component" value="Unassembled WGS sequence"/>
</dbReference>
<evidence type="ECO:0000256" key="10">
    <source>
        <dbReference type="PROSITE-ProRule" id="PRU01360"/>
    </source>
</evidence>
<evidence type="ECO:0000256" key="7">
    <source>
        <dbReference type="ARBA" id="ARBA00023077"/>
    </source>
</evidence>
<dbReference type="EMBL" id="BJZT01000006">
    <property type="protein sequence ID" value="GEO98429.1"/>
    <property type="molecule type" value="Genomic_DNA"/>
</dbReference>
<feature type="domain" description="TonB-dependent receptor-like beta-barrel" evidence="12">
    <location>
        <begin position="306"/>
        <end position="725"/>
    </location>
</feature>
<evidence type="ECO:0000256" key="8">
    <source>
        <dbReference type="ARBA" id="ARBA00023136"/>
    </source>
</evidence>
<keyword evidence="3 10" id="KW-1134">Transmembrane beta strand</keyword>
<keyword evidence="15" id="KW-1185">Reference proteome</keyword>
<keyword evidence="6" id="KW-0406">Ion transport</keyword>
<keyword evidence="2 10" id="KW-0813">Transport</keyword>
<dbReference type="PROSITE" id="PS52016">
    <property type="entry name" value="TONB_DEPENDENT_REC_3"/>
    <property type="match status" value="1"/>
</dbReference>
<dbReference type="Pfam" id="PF00593">
    <property type="entry name" value="TonB_dep_Rec_b-barrel"/>
    <property type="match status" value="1"/>
</dbReference>
<dbReference type="InterPro" id="IPR037066">
    <property type="entry name" value="Plug_dom_sf"/>
</dbReference>
<keyword evidence="4 10" id="KW-0812">Transmembrane</keyword>
<evidence type="ECO:0000313" key="14">
    <source>
        <dbReference type="EMBL" id="GEO98429.1"/>
    </source>
</evidence>
<comment type="similarity">
    <text evidence="10 11">Belongs to the TonB-dependent receptor family.</text>
</comment>
<sequence>MIPAASRMVHVGGVSRDARRRSSGAGIGAGLIAASLLVGSIAEAQTPDGGVTLPELAVAGDARPSQPWGLVSAGIARDAGTTVSSVGRNGPIDDRPAADIGTVLLDSPGVTTRPGNGGRDVIISIRGSNARSTRVTRNLVVLEDGFPLTQPDGVSRFDLADPHAYAGIDVFRGPQSARFGNYATGGALAFHTRSGGSIDGYEIGSDTGSFGSLSRYFTVGGASGPVEISLFASDARGNGFQDHASYDTQTVNLLATYTPTPDDRFVLKVIDNDVDADLPARSSLNQFRINPYQRGCAAAASAAPGCTLTNLPRNGAFGPTVGVTADEGGFRRNDRRSILGARWEHDFDAETTGRAQVVLDERNFDQPFYVNSVRGSYPSINLLADLTRRTDFFGLPAVASVALNYSTIDIHATTFNRAPYGGPRLGALIGDIDAEQSNLGGRARTEVALSDSWTGVFGFGLEKSGIAGRSLAYAYSAAGRTTTRTEADRSFLNLAPELALVYRPNAEWAFRGRAATGYATPTASNLFVTVAGLPGNNTGLRTQQDLGFDLGADWTPWAGLRVSLTTFYEFFRNELVAQSPGPGLLAYTFNVPASEHRGIELGADWAFAPGWRAVAAYTYDDQIYTRFTEQLSAGAFVARFDRAGNAIPGVPANQLLLRIGYDEAAGPWQGLGGYVETVVQDGVFVDAANRLTVPGYAIVNANLHYGRPLTGGYAKRIAFYVELRNVFDMVYAASVQNLTNTISARTGSENGAGILAATPGSIVAGAPRNVVCGMKLSF</sequence>
<keyword evidence="9 10" id="KW-0998">Cell outer membrane</keyword>
<dbReference type="Pfam" id="PF07715">
    <property type="entry name" value="Plug"/>
    <property type="match status" value="1"/>
</dbReference>
<keyword evidence="14" id="KW-0675">Receptor</keyword>
<name>A0A512IL52_9HYPH</name>
<keyword evidence="7 11" id="KW-0798">TonB box</keyword>
<comment type="subcellular location">
    <subcellularLocation>
        <location evidence="1 10">Cell outer membrane</location>
        <topology evidence="1 10">Multi-pass membrane protein</topology>
    </subcellularLocation>
</comment>
<evidence type="ECO:0000259" key="13">
    <source>
        <dbReference type="Pfam" id="PF07715"/>
    </source>
</evidence>
<gene>
    <name evidence="14" type="ORF">MHA02_08170</name>
</gene>